<sequence length="152" mass="17023">MGKSKSKKTEASPENEASNSDGTAPTARPGTSGTENLLITNRRQASEQFAKASRAEKAYRTKKQAALARANYNETKTHFREAFSHFKLAFKGLYSVLKSVNHLVGEKREIRRQAAENKKREKNLELKKKLDEALAKEEANEDGAKQEKTPTE</sequence>
<evidence type="ECO:0000313" key="2">
    <source>
        <dbReference type="Proteomes" id="UP001148629"/>
    </source>
</evidence>
<dbReference type="Proteomes" id="UP001148629">
    <property type="component" value="Unassembled WGS sequence"/>
</dbReference>
<evidence type="ECO:0000313" key="1">
    <source>
        <dbReference type="EMBL" id="KAJ3529540.1"/>
    </source>
</evidence>
<dbReference type="EMBL" id="JANRMS010001277">
    <property type="protein sequence ID" value="KAJ3529540.1"/>
    <property type="molecule type" value="Genomic_DNA"/>
</dbReference>
<proteinExistence type="predicted"/>
<comment type="caution">
    <text evidence="1">The sequence shown here is derived from an EMBL/GenBank/DDBJ whole genome shotgun (WGS) entry which is preliminary data.</text>
</comment>
<reference evidence="1" key="1">
    <citation type="submission" date="2022-08" db="EMBL/GenBank/DDBJ databases">
        <title>Genome Sequence of Fusarium decemcellulare.</title>
        <authorList>
            <person name="Buettner E."/>
        </authorList>
    </citation>
    <scope>NUCLEOTIDE SEQUENCE</scope>
    <source>
        <strain evidence="1">Babe19</strain>
    </source>
</reference>
<gene>
    <name evidence="1" type="ORF">NM208_g9710</name>
</gene>
<accession>A0ACC1S0P9</accession>
<keyword evidence="2" id="KW-1185">Reference proteome</keyword>
<name>A0ACC1S0P9_9HYPO</name>
<organism evidence="1 2">
    <name type="scientific">Fusarium decemcellulare</name>
    <dbReference type="NCBI Taxonomy" id="57161"/>
    <lineage>
        <taxon>Eukaryota</taxon>
        <taxon>Fungi</taxon>
        <taxon>Dikarya</taxon>
        <taxon>Ascomycota</taxon>
        <taxon>Pezizomycotina</taxon>
        <taxon>Sordariomycetes</taxon>
        <taxon>Hypocreomycetidae</taxon>
        <taxon>Hypocreales</taxon>
        <taxon>Nectriaceae</taxon>
        <taxon>Fusarium</taxon>
        <taxon>Fusarium decemcellulare species complex</taxon>
    </lineage>
</organism>
<protein>
    <submittedName>
        <fullName evidence="1">Uncharacterized protein</fullName>
    </submittedName>
</protein>